<dbReference type="AlphaFoldDB" id="A0A0A9AZB7"/>
<reference evidence="1" key="1">
    <citation type="submission" date="2014-09" db="EMBL/GenBank/DDBJ databases">
        <authorList>
            <person name="Magalhaes I.L.F."/>
            <person name="Oliveira U."/>
            <person name="Santos F.R."/>
            <person name="Vidigal T.H.D.A."/>
            <person name="Brescovit A.D."/>
            <person name="Santos A.J."/>
        </authorList>
    </citation>
    <scope>NUCLEOTIDE SEQUENCE</scope>
    <source>
        <tissue evidence="1">Shoot tissue taken approximately 20 cm above the soil surface</tissue>
    </source>
</reference>
<sequence length="36" mass="4258">MYDALQFSKTMLKVLLICLKQRSGNLFGHEIQFTWP</sequence>
<proteinExistence type="predicted"/>
<evidence type="ECO:0000313" key="1">
    <source>
        <dbReference type="EMBL" id="JAD52427.1"/>
    </source>
</evidence>
<name>A0A0A9AZB7_ARUDO</name>
<protein>
    <submittedName>
        <fullName evidence="1">Uncharacterized protein</fullName>
    </submittedName>
</protein>
<reference evidence="1" key="2">
    <citation type="journal article" date="2015" name="Data Brief">
        <title>Shoot transcriptome of the giant reed, Arundo donax.</title>
        <authorList>
            <person name="Barrero R.A."/>
            <person name="Guerrero F.D."/>
            <person name="Moolhuijzen P."/>
            <person name="Goolsby J.A."/>
            <person name="Tidwell J."/>
            <person name="Bellgard S.E."/>
            <person name="Bellgard M.I."/>
        </authorList>
    </citation>
    <scope>NUCLEOTIDE SEQUENCE</scope>
    <source>
        <tissue evidence="1">Shoot tissue taken approximately 20 cm above the soil surface</tissue>
    </source>
</reference>
<organism evidence="1">
    <name type="scientific">Arundo donax</name>
    <name type="common">Giant reed</name>
    <name type="synonym">Donax arundinaceus</name>
    <dbReference type="NCBI Taxonomy" id="35708"/>
    <lineage>
        <taxon>Eukaryota</taxon>
        <taxon>Viridiplantae</taxon>
        <taxon>Streptophyta</taxon>
        <taxon>Embryophyta</taxon>
        <taxon>Tracheophyta</taxon>
        <taxon>Spermatophyta</taxon>
        <taxon>Magnoliopsida</taxon>
        <taxon>Liliopsida</taxon>
        <taxon>Poales</taxon>
        <taxon>Poaceae</taxon>
        <taxon>PACMAD clade</taxon>
        <taxon>Arundinoideae</taxon>
        <taxon>Arundineae</taxon>
        <taxon>Arundo</taxon>
    </lineage>
</organism>
<dbReference type="EMBL" id="GBRH01245468">
    <property type="protein sequence ID" value="JAD52427.1"/>
    <property type="molecule type" value="Transcribed_RNA"/>
</dbReference>
<accession>A0A0A9AZB7</accession>